<organism evidence="3 4">
    <name type="scientific">Gonapodya prolifera (strain JEL478)</name>
    <name type="common">Monoblepharis prolifera</name>
    <dbReference type="NCBI Taxonomy" id="1344416"/>
    <lineage>
        <taxon>Eukaryota</taxon>
        <taxon>Fungi</taxon>
        <taxon>Fungi incertae sedis</taxon>
        <taxon>Chytridiomycota</taxon>
        <taxon>Chytridiomycota incertae sedis</taxon>
        <taxon>Monoblepharidomycetes</taxon>
        <taxon>Monoblepharidales</taxon>
        <taxon>Gonapodyaceae</taxon>
        <taxon>Gonapodya</taxon>
    </lineage>
</organism>
<dbReference type="PANTHER" id="PTHR43173">
    <property type="entry name" value="ABC1 FAMILY PROTEIN"/>
    <property type="match status" value="1"/>
</dbReference>
<gene>
    <name evidence="3" type="ORF">M427DRAFT_48951</name>
</gene>
<dbReference type="Pfam" id="PF03109">
    <property type="entry name" value="ABC1"/>
    <property type="match status" value="1"/>
</dbReference>
<reference evidence="3 4" key="1">
    <citation type="journal article" date="2015" name="Genome Biol. Evol.">
        <title>Phylogenomic analyses indicate that early fungi evolved digesting cell walls of algal ancestors of land plants.</title>
        <authorList>
            <person name="Chang Y."/>
            <person name="Wang S."/>
            <person name="Sekimoto S."/>
            <person name="Aerts A.L."/>
            <person name="Choi C."/>
            <person name="Clum A."/>
            <person name="LaButti K.M."/>
            <person name="Lindquist E.A."/>
            <person name="Yee Ngan C."/>
            <person name="Ohm R.A."/>
            <person name="Salamov A.A."/>
            <person name="Grigoriev I.V."/>
            <person name="Spatafora J.W."/>
            <person name="Berbee M.L."/>
        </authorList>
    </citation>
    <scope>NUCLEOTIDE SEQUENCE [LARGE SCALE GENOMIC DNA]</scope>
    <source>
        <strain evidence="3 4">JEL478</strain>
    </source>
</reference>
<feature type="domain" description="ABC1 atypical kinase-like" evidence="2">
    <location>
        <begin position="111"/>
        <end position="263"/>
    </location>
</feature>
<dbReference type="STRING" id="1344416.A0A138ZZT8"/>
<feature type="compositionally biased region" description="Polar residues" evidence="1">
    <location>
        <begin position="310"/>
        <end position="321"/>
    </location>
</feature>
<accession>A0A138ZZT8</accession>
<evidence type="ECO:0000259" key="2">
    <source>
        <dbReference type="Pfam" id="PF03109"/>
    </source>
</evidence>
<dbReference type="EMBL" id="KQ965844">
    <property type="protein sequence ID" value="KXS09928.1"/>
    <property type="molecule type" value="Genomic_DNA"/>
</dbReference>
<dbReference type="InterPro" id="IPR051130">
    <property type="entry name" value="Mito_struct-func_regulator"/>
</dbReference>
<protein>
    <submittedName>
        <fullName evidence="3">ABC1-domain-containing protein</fullName>
    </submittedName>
</protein>
<evidence type="ECO:0000313" key="3">
    <source>
        <dbReference type="EMBL" id="KXS09928.1"/>
    </source>
</evidence>
<dbReference type="InterPro" id="IPR004147">
    <property type="entry name" value="ABC1_dom"/>
</dbReference>
<name>A0A138ZZT8_GONPJ</name>
<dbReference type="AlphaFoldDB" id="A0A138ZZT8"/>
<proteinExistence type="predicted"/>
<dbReference type="PANTHER" id="PTHR43173:SF37">
    <property type="entry name" value="ABC1 FAMILY PROTEIN C10F6.14C"/>
    <property type="match status" value="1"/>
</dbReference>
<keyword evidence="4" id="KW-1185">Reference proteome</keyword>
<dbReference type="Proteomes" id="UP000070544">
    <property type="component" value="Unassembled WGS sequence"/>
</dbReference>
<sequence length="564" mass="62886">MPQLATPLRRLAYFSLATGSLYGRDHFYHADSAQRSLRLFKAGALIALDYKLNFNEGAGLEELNKIHERTAKRILDTCLKNGGLYIKFGQAIASQNEILPPQANETFKVLYDSDPVVSSSEVRKLFIDDLGQSPEVMFDEFDWTPVGSASIAQVHKARLKDRTPVAVKVQKPYIKKQINIDLTCQSAMTREVKFMFDIPMSWSLEYTQNHLCLETDFLNEVRNAARAARDFEQVKEFKDDVHVPQVFWEHSSKRVMTAEWIDCVIGLTYLCTVIGHTNLTHHHKPPPLIWNGTVRYGKQVHPHGPATGQLPHQTQPFQSTKGAGCAPRSRAVRGGVSEHAVEVRAVLENFLMVGDVPTLTRISTHWGFGDVSMAATSALMRPYDPAEATKNGLSALAKALSEGNVRRPKAKAKKMLADQHKFPRELIFVMRNISTVRGVNKDFGSPVDRISMTRAQNQAAQPNQARWAMRGTASLESLALVGSSSSTSRATFSWLRLYISENTSLLRFELHLSALSLFVSATKLKALWVACARCARRDGCQVVRGHVFGWGKVIHGDGARGRFG</sequence>
<dbReference type="SUPFAM" id="SSF56112">
    <property type="entry name" value="Protein kinase-like (PK-like)"/>
    <property type="match status" value="1"/>
</dbReference>
<dbReference type="OrthoDB" id="427480at2759"/>
<evidence type="ECO:0000313" key="4">
    <source>
        <dbReference type="Proteomes" id="UP000070544"/>
    </source>
</evidence>
<dbReference type="InterPro" id="IPR011009">
    <property type="entry name" value="Kinase-like_dom_sf"/>
</dbReference>
<dbReference type="OMA" id="TRISTHW"/>
<feature type="region of interest" description="Disordered" evidence="1">
    <location>
        <begin position="307"/>
        <end position="326"/>
    </location>
</feature>
<evidence type="ECO:0000256" key="1">
    <source>
        <dbReference type="SAM" id="MobiDB-lite"/>
    </source>
</evidence>